<keyword evidence="4" id="KW-0233">DNA recombination</keyword>
<dbReference type="GO" id="GO:0006310">
    <property type="term" value="P:DNA recombination"/>
    <property type="evidence" value="ECO:0007669"/>
    <property type="project" value="UniProtKB-KW"/>
</dbReference>
<evidence type="ECO:0000256" key="1">
    <source>
        <dbReference type="ARBA" id="ARBA00008857"/>
    </source>
</evidence>
<dbReference type="AlphaFoldDB" id="A0A087DQR7"/>
<evidence type="ECO:0000313" key="6">
    <source>
        <dbReference type="EMBL" id="KFI97867.1"/>
    </source>
</evidence>
<dbReference type="Gene3D" id="1.10.443.10">
    <property type="entry name" value="Intergrase catalytic core"/>
    <property type="match status" value="1"/>
</dbReference>
<dbReference type="GO" id="GO:0003677">
    <property type="term" value="F:DNA binding"/>
    <property type="evidence" value="ECO:0007669"/>
    <property type="project" value="UniProtKB-KW"/>
</dbReference>
<dbReference type="InterPro" id="IPR004107">
    <property type="entry name" value="Integrase_SAM-like_N"/>
</dbReference>
<evidence type="ECO:0000256" key="4">
    <source>
        <dbReference type="ARBA" id="ARBA00023172"/>
    </source>
</evidence>
<dbReference type="eggNOG" id="COG0582">
    <property type="taxonomic scope" value="Bacteria"/>
</dbReference>
<name>A0A087DQR7_9BIFI</name>
<dbReference type="Gene3D" id="1.10.150.130">
    <property type="match status" value="1"/>
</dbReference>
<dbReference type="InterPro" id="IPR011010">
    <property type="entry name" value="DNA_brk_join_enz"/>
</dbReference>
<evidence type="ECO:0000259" key="5">
    <source>
        <dbReference type="PROSITE" id="PS51898"/>
    </source>
</evidence>
<dbReference type="GO" id="GO:0015074">
    <property type="term" value="P:DNA integration"/>
    <property type="evidence" value="ECO:0007669"/>
    <property type="project" value="UniProtKB-KW"/>
</dbReference>
<keyword evidence="7" id="KW-1185">Reference proteome</keyword>
<dbReference type="InterPro" id="IPR050808">
    <property type="entry name" value="Phage_Integrase"/>
</dbReference>
<keyword evidence="3" id="KW-0238">DNA-binding</keyword>
<reference evidence="6 7" key="1">
    <citation type="submission" date="2014-03" db="EMBL/GenBank/DDBJ databases">
        <title>Genomics of Bifidobacteria.</title>
        <authorList>
            <person name="Ventura M."/>
            <person name="Milani C."/>
            <person name="Lugli G.A."/>
        </authorList>
    </citation>
    <scope>NUCLEOTIDE SEQUENCE [LARGE SCALE GENOMIC DNA]</scope>
    <source>
        <strain evidence="6 7">DSM 23968</strain>
    </source>
</reference>
<sequence length="431" mass="49030">MPKRFGAIRFKPNKTTPKYIEASYITPAWAFSEWPGLKERQYANFDPDDEDGARAWLRKARISIEAGSWQPESETRRDQVRKSITLATYFDQWITTRRTKQGTPLEAGTLYRIRKDAENHILPYFGRMRLTDITTSDIDRWWAGLDHTQTAMCINALKTLKAILNSAAAPGRDGETPLIAENPCRITTPRHRRDHETIPATIDQVKTIHDAMPERYAPAVYLSLFCNGLRIGEVCALRRRDIDLKNLTLHIRASRKTMDKTALTGKPKTANSVRDEAIPPQFAPLLNDLLDQIPDDPDAFVFPAIRHPDQPLHPNTLRKWFKTARETAGRPDLRFHDLRHTALTLLAEHGATLKELMAAAGHSDPETAMRYQHATQTRTRALARQIGQLIPTTDTTPTDTDDNGDEITRLKRRLAALAAENQRLTQQLNQQ</sequence>
<proteinExistence type="inferred from homology"/>
<dbReference type="Pfam" id="PF14659">
    <property type="entry name" value="Phage_int_SAM_3"/>
    <property type="match status" value="1"/>
</dbReference>
<dbReference type="OrthoDB" id="1822491at2"/>
<comment type="similarity">
    <text evidence="1">Belongs to the 'phage' integrase family.</text>
</comment>
<comment type="caution">
    <text evidence="6">The sequence shown here is derived from an EMBL/GenBank/DDBJ whole genome shotgun (WGS) entry which is preliminary data.</text>
</comment>
<dbReference type="InterPro" id="IPR010998">
    <property type="entry name" value="Integrase_recombinase_N"/>
</dbReference>
<feature type="domain" description="Tyr recombinase" evidence="5">
    <location>
        <begin position="195"/>
        <end position="384"/>
    </location>
</feature>
<dbReference type="InterPro" id="IPR013762">
    <property type="entry name" value="Integrase-like_cat_sf"/>
</dbReference>
<dbReference type="RefSeq" id="WP_051922850.1">
    <property type="nucleotide sequence ID" value="NZ_JGZP01000011.1"/>
</dbReference>
<keyword evidence="2" id="KW-0229">DNA integration</keyword>
<dbReference type="PROSITE" id="PS51898">
    <property type="entry name" value="TYR_RECOMBINASE"/>
    <property type="match status" value="1"/>
</dbReference>
<dbReference type="Pfam" id="PF00589">
    <property type="entry name" value="Phage_integrase"/>
    <property type="match status" value="1"/>
</dbReference>
<dbReference type="SUPFAM" id="SSF56349">
    <property type="entry name" value="DNA breaking-rejoining enzymes"/>
    <property type="match status" value="1"/>
</dbReference>
<evidence type="ECO:0000256" key="3">
    <source>
        <dbReference type="ARBA" id="ARBA00023125"/>
    </source>
</evidence>
<evidence type="ECO:0000313" key="7">
    <source>
        <dbReference type="Proteomes" id="UP000029004"/>
    </source>
</evidence>
<protein>
    <submittedName>
        <fullName evidence="6">Site-specific recombinase, phage integrase family</fullName>
    </submittedName>
</protein>
<gene>
    <name evidence="6" type="ORF">BSTEL_0678</name>
</gene>
<dbReference type="EMBL" id="JGZP01000011">
    <property type="protein sequence ID" value="KFI97867.1"/>
    <property type="molecule type" value="Genomic_DNA"/>
</dbReference>
<evidence type="ECO:0000256" key="2">
    <source>
        <dbReference type="ARBA" id="ARBA00022908"/>
    </source>
</evidence>
<dbReference type="CDD" id="cd01189">
    <property type="entry name" value="INT_ICEBs1_C_like"/>
    <property type="match status" value="1"/>
</dbReference>
<dbReference type="InterPro" id="IPR002104">
    <property type="entry name" value="Integrase_catalytic"/>
</dbReference>
<dbReference type="PANTHER" id="PTHR30629:SF2">
    <property type="entry name" value="PROPHAGE INTEGRASE INTS-RELATED"/>
    <property type="match status" value="1"/>
</dbReference>
<dbReference type="Proteomes" id="UP000029004">
    <property type="component" value="Unassembled WGS sequence"/>
</dbReference>
<organism evidence="6 7">
    <name type="scientific">Bifidobacterium stellenboschense</name>
    <dbReference type="NCBI Taxonomy" id="762211"/>
    <lineage>
        <taxon>Bacteria</taxon>
        <taxon>Bacillati</taxon>
        <taxon>Actinomycetota</taxon>
        <taxon>Actinomycetes</taxon>
        <taxon>Bifidobacteriales</taxon>
        <taxon>Bifidobacteriaceae</taxon>
        <taxon>Bifidobacterium</taxon>
    </lineage>
</organism>
<dbReference type="PANTHER" id="PTHR30629">
    <property type="entry name" value="PROPHAGE INTEGRASE"/>
    <property type="match status" value="1"/>
</dbReference>
<accession>A0A087DQR7</accession>